<dbReference type="GeneID" id="99646161"/>
<sequence length="94" mass="10369">MKSLIDKALDEVPQGRKAAGERCLAPILIRLLTDSTLRTATGARNSPCHSRSACHRQASGLPVRRLSLKLYEQCLIAFGSHQRLIGQHCCPNYV</sequence>
<dbReference type="EMBL" id="EQ999534">
    <property type="protein sequence ID" value="EEZ29529.1"/>
    <property type="molecule type" value="Genomic_DNA"/>
</dbReference>
<name>A0A0E1WZV6_9HYPH</name>
<evidence type="ECO:0000313" key="1">
    <source>
        <dbReference type="EMBL" id="EEZ29529.1"/>
    </source>
</evidence>
<reference evidence="1" key="1">
    <citation type="submission" date="2009-01" db="EMBL/GenBank/DDBJ databases">
        <title>The Genome Sequence of Brucella pinnipedialis M292/94/1.</title>
        <authorList>
            <consortium name="The Broad Institute Genome Sequencing Platform"/>
            <person name="Ward D."/>
            <person name="Young S.K."/>
            <person name="Kodira C.D."/>
            <person name="Zeng Q."/>
            <person name="Koehrsen M."/>
            <person name="Alvarado L."/>
            <person name="Berlin A."/>
            <person name="Borenstein D."/>
            <person name="Chen Z."/>
            <person name="Engels R."/>
            <person name="Freedman E."/>
            <person name="Gellesch M."/>
            <person name="Goldberg J."/>
            <person name="Griggs A."/>
            <person name="Gujja S."/>
            <person name="Heiman D."/>
            <person name="Hepburn T."/>
            <person name="Howarth C."/>
            <person name="Jen D."/>
            <person name="Larson L."/>
            <person name="Lewis B."/>
            <person name="Mehta T."/>
            <person name="Park D."/>
            <person name="Pearson M."/>
            <person name="Roberts A."/>
            <person name="Saif S."/>
            <person name="Shea T."/>
            <person name="Shenoy N."/>
            <person name="Sisk P."/>
            <person name="Stolte C."/>
            <person name="Sykes S."/>
            <person name="Walk T."/>
            <person name="White J."/>
            <person name="Yandava C."/>
            <person name="Whatmore A.M."/>
            <person name="Perrett L.L."/>
            <person name="O'Callaghan D."/>
            <person name="Nusbaum C."/>
            <person name="Galagan J."/>
            <person name="Birren B."/>
        </authorList>
    </citation>
    <scope>NUCLEOTIDE SEQUENCE [LARGE SCALE GENOMIC DNA]</scope>
    <source>
        <strain evidence="1">M292/94/1</strain>
    </source>
</reference>
<dbReference type="AlphaFoldDB" id="A0A0E1WZV6"/>
<gene>
    <name evidence="1" type="ORF">BALG_02882</name>
</gene>
<accession>A0A0E1WZV6</accession>
<protein>
    <submittedName>
        <fullName evidence="1">Uncharacterized protein</fullName>
    </submittedName>
</protein>
<dbReference type="RefSeq" id="WP_006640892.1">
    <property type="nucleotide sequence ID" value="NZ_EQ999534.1"/>
</dbReference>
<dbReference type="HOGENOM" id="CLU_2380585_0_0_5"/>
<organism evidence="1">
    <name type="scientific">Brucella pinnipedialis M292/94/1</name>
    <dbReference type="NCBI Taxonomy" id="520462"/>
    <lineage>
        <taxon>Bacteria</taxon>
        <taxon>Pseudomonadati</taxon>
        <taxon>Pseudomonadota</taxon>
        <taxon>Alphaproteobacteria</taxon>
        <taxon>Hyphomicrobiales</taxon>
        <taxon>Brucellaceae</taxon>
        <taxon>Brucella/Ochrobactrum group</taxon>
        <taxon>Brucella</taxon>
    </lineage>
</organism>
<proteinExistence type="predicted"/>
<dbReference type="Proteomes" id="UP000004659">
    <property type="component" value="Unassembled WGS sequence"/>
</dbReference>